<keyword evidence="3" id="KW-1185">Reference proteome</keyword>
<proteinExistence type="predicted"/>
<sequence length="253" mass="26808">MQSPADKQAIGPSTTAKPSKHNITALPTGTAAIGGGEEESQDHTNSEDFQALLDATMNKSATQAIFNAMGVMSDTLSHTISSAIMASGRNPGSAPPITSDTKPMVPSGRKATGKSHHLTGVTSKISVTDRLRPVENEDVVLPSKRSLHREKAVRIWKRAKALPDSSDSDSDSEEVSNRSDASDPVDSDNSSPERSEPAPPAIDADQEADESAILDPQREPLFDPDTLQKTTLGGMLSHNSCGHLYSDQGEKTP</sequence>
<gene>
    <name evidence="2" type="ORF">PECUL_23A044104</name>
</gene>
<name>A0AAD1W3Z3_PELCU</name>
<dbReference type="AlphaFoldDB" id="A0AAD1W3Z3"/>
<evidence type="ECO:0000313" key="2">
    <source>
        <dbReference type="EMBL" id="CAH2283765.1"/>
    </source>
</evidence>
<organism evidence="2 3">
    <name type="scientific">Pelobates cultripes</name>
    <name type="common">Western spadefoot toad</name>
    <dbReference type="NCBI Taxonomy" id="61616"/>
    <lineage>
        <taxon>Eukaryota</taxon>
        <taxon>Metazoa</taxon>
        <taxon>Chordata</taxon>
        <taxon>Craniata</taxon>
        <taxon>Vertebrata</taxon>
        <taxon>Euteleostomi</taxon>
        <taxon>Amphibia</taxon>
        <taxon>Batrachia</taxon>
        <taxon>Anura</taxon>
        <taxon>Pelobatoidea</taxon>
        <taxon>Pelobatidae</taxon>
        <taxon>Pelobates</taxon>
    </lineage>
</organism>
<feature type="region of interest" description="Disordered" evidence="1">
    <location>
        <begin position="1"/>
        <end position="46"/>
    </location>
</feature>
<accession>A0AAD1W3Z3</accession>
<dbReference type="EMBL" id="OW240915">
    <property type="protein sequence ID" value="CAH2283765.1"/>
    <property type="molecule type" value="Genomic_DNA"/>
</dbReference>
<dbReference type="Proteomes" id="UP001295444">
    <property type="component" value="Chromosome 04"/>
</dbReference>
<evidence type="ECO:0000313" key="3">
    <source>
        <dbReference type="Proteomes" id="UP001295444"/>
    </source>
</evidence>
<protein>
    <submittedName>
        <fullName evidence="2">Uncharacterized protein</fullName>
    </submittedName>
</protein>
<evidence type="ECO:0000256" key="1">
    <source>
        <dbReference type="SAM" id="MobiDB-lite"/>
    </source>
</evidence>
<feature type="region of interest" description="Disordered" evidence="1">
    <location>
        <begin position="87"/>
        <end position="116"/>
    </location>
</feature>
<feature type="compositionally biased region" description="Polar residues" evidence="1">
    <location>
        <begin position="1"/>
        <end position="27"/>
    </location>
</feature>
<reference evidence="2" key="1">
    <citation type="submission" date="2022-03" db="EMBL/GenBank/DDBJ databases">
        <authorList>
            <person name="Alioto T."/>
            <person name="Alioto T."/>
            <person name="Gomez Garrido J."/>
        </authorList>
    </citation>
    <scope>NUCLEOTIDE SEQUENCE</scope>
</reference>
<feature type="region of interest" description="Disordered" evidence="1">
    <location>
        <begin position="160"/>
        <end position="253"/>
    </location>
</feature>